<organism evidence="2">
    <name type="scientific">uncultured Aureispira sp</name>
    <dbReference type="NCBI Taxonomy" id="1331704"/>
    <lineage>
        <taxon>Bacteria</taxon>
        <taxon>Pseudomonadati</taxon>
        <taxon>Bacteroidota</taxon>
        <taxon>Saprospiria</taxon>
        <taxon>Saprospirales</taxon>
        <taxon>Saprospiraceae</taxon>
        <taxon>Aureispira</taxon>
        <taxon>environmental samples</taxon>
    </lineage>
</organism>
<accession>A0A6S6SV71</accession>
<dbReference type="Gene3D" id="3.30.70.1290">
    <property type="entry name" value="Transposase IS200-like"/>
    <property type="match status" value="1"/>
</dbReference>
<reference evidence="2" key="1">
    <citation type="submission" date="2020-01" db="EMBL/GenBank/DDBJ databases">
        <authorList>
            <person name="Meier V. D."/>
            <person name="Meier V D."/>
        </authorList>
    </citation>
    <scope>NUCLEOTIDE SEQUENCE</scope>
    <source>
        <strain evidence="2">HLG_WM_MAG_10</strain>
    </source>
</reference>
<proteinExistence type="predicted"/>
<dbReference type="PANTHER" id="PTHR34322:SF2">
    <property type="entry name" value="TRANSPOSASE IS200-LIKE DOMAIN-CONTAINING PROTEIN"/>
    <property type="match status" value="1"/>
</dbReference>
<sequence length="186" mass="21683">MKYAPNTIYHIYNQGNNKQVIFPQERNYLFFLKKVRRHLLPSVDILAYCLMPNHFHLLVYTNEKSCAEVLAKTTGERNYCQQKISKEIGCMLSGYTKAINKQEGRTGALFRPRTKQKECFKKGFVRINEQAKLEYALNCFHYIHQNPVAANLVTNATDWVYSSAKDYAQMRNKTLCQQALAKQLLF</sequence>
<evidence type="ECO:0000259" key="1">
    <source>
        <dbReference type="SMART" id="SM01321"/>
    </source>
</evidence>
<dbReference type="InterPro" id="IPR002686">
    <property type="entry name" value="Transposase_17"/>
</dbReference>
<evidence type="ECO:0000313" key="2">
    <source>
        <dbReference type="EMBL" id="CAA6809842.1"/>
    </source>
</evidence>
<gene>
    <name evidence="2" type="ORF">HELGO_WM14020</name>
</gene>
<dbReference type="InterPro" id="IPR036515">
    <property type="entry name" value="Transposase_17_sf"/>
</dbReference>
<dbReference type="GO" id="GO:0003677">
    <property type="term" value="F:DNA binding"/>
    <property type="evidence" value="ECO:0007669"/>
    <property type="project" value="InterPro"/>
</dbReference>
<dbReference type="GO" id="GO:0006313">
    <property type="term" value="P:DNA transposition"/>
    <property type="evidence" value="ECO:0007669"/>
    <property type="project" value="InterPro"/>
</dbReference>
<name>A0A6S6SV71_9BACT</name>
<dbReference type="AlphaFoldDB" id="A0A6S6SV71"/>
<dbReference type="GO" id="GO:0004803">
    <property type="term" value="F:transposase activity"/>
    <property type="evidence" value="ECO:0007669"/>
    <property type="project" value="InterPro"/>
</dbReference>
<feature type="domain" description="Transposase IS200-like" evidence="1">
    <location>
        <begin position="4"/>
        <end position="146"/>
    </location>
</feature>
<dbReference type="SMART" id="SM01321">
    <property type="entry name" value="Y1_Tnp"/>
    <property type="match status" value="1"/>
</dbReference>
<dbReference type="PANTHER" id="PTHR34322">
    <property type="entry name" value="TRANSPOSASE, Y1_TNP DOMAIN-CONTAINING"/>
    <property type="match status" value="1"/>
</dbReference>
<dbReference type="EMBL" id="CACVAQ010000159">
    <property type="protein sequence ID" value="CAA6809842.1"/>
    <property type="molecule type" value="Genomic_DNA"/>
</dbReference>
<dbReference type="SUPFAM" id="SSF143422">
    <property type="entry name" value="Transposase IS200-like"/>
    <property type="match status" value="1"/>
</dbReference>
<protein>
    <submittedName>
        <fullName evidence="2">Transposase</fullName>
    </submittedName>
</protein>